<feature type="coiled-coil region" evidence="1">
    <location>
        <begin position="515"/>
        <end position="542"/>
    </location>
</feature>
<organism evidence="4 5">
    <name type="scientific">Argiope bruennichi</name>
    <name type="common">Wasp spider</name>
    <name type="synonym">Aranea bruennichi</name>
    <dbReference type="NCBI Taxonomy" id="94029"/>
    <lineage>
        <taxon>Eukaryota</taxon>
        <taxon>Metazoa</taxon>
        <taxon>Ecdysozoa</taxon>
        <taxon>Arthropoda</taxon>
        <taxon>Chelicerata</taxon>
        <taxon>Arachnida</taxon>
        <taxon>Araneae</taxon>
        <taxon>Araneomorphae</taxon>
        <taxon>Entelegynae</taxon>
        <taxon>Araneoidea</taxon>
        <taxon>Araneidae</taxon>
        <taxon>Argiope</taxon>
    </lineage>
</organism>
<dbReference type="CDD" id="cd06257">
    <property type="entry name" value="DnaJ"/>
    <property type="match status" value="1"/>
</dbReference>
<feature type="compositionally biased region" description="Basic and acidic residues" evidence="2">
    <location>
        <begin position="560"/>
        <end position="574"/>
    </location>
</feature>
<dbReference type="InterPro" id="IPR001623">
    <property type="entry name" value="DnaJ_domain"/>
</dbReference>
<feature type="compositionally biased region" description="Basic and acidic residues" evidence="2">
    <location>
        <begin position="1983"/>
        <end position="2008"/>
    </location>
</feature>
<evidence type="ECO:0000313" key="4">
    <source>
        <dbReference type="EMBL" id="KAF8767956.1"/>
    </source>
</evidence>
<feature type="region of interest" description="Disordered" evidence="2">
    <location>
        <begin position="746"/>
        <end position="781"/>
    </location>
</feature>
<feature type="compositionally biased region" description="Basic and acidic residues" evidence="2">
    <location>
        <begin position="1206"/>
        <end position="1218"/>
    </location>
</feature>
<accession>A0A8T0E9D5</accession>
<comment type="caution">
    <text evidence="4">The sequence shown here is derived from an EMBL/GenBank/DDBJ whole genome shotgun (WGS) entry which is preliminary data.</text>
</comment>
<keyword evidence="1" id="KW-0175">Coiled coil</keyword>
<feature type="compositionally biased region" description="Basic and acidic residues" evidence="2">
    <location>
        <begin position="1963"/>
        <end position="1976"/>
    </location>
</feature>
<dbReference type="EMBL" id="JABXBU010002230">
    <property type="protein sequence ID" value="KAF8767956.1"/>
    <property type="molecule type" value="Genomic_DNA"/>
</dbReference>
<feature type="region of interest" description="Disordered" evidence="2">
    <location>
        <begin position="1197"/>
        <end position="1218"/>
    </location>
</feature>
<evidence type="ECO:0000259" key="3">
    <source>
        <dbReference type="PROSITE" id="PS50076"/>
    </source>
</evidence>
<reference evidence="4" key="1">
    <citation type="journal article" date="2020" name="bioRxiv">
        <title>Chromosome-level reference genome of the European wasp spider Argiope bruennichi: a resource for studies on range expansion and evolutionary adaptation.</title>
        <authorList>
            <person name="Sheffer M.M."/>
            <person name="Hoppe A."/>
            <person name="Krehenwinkel H."/>
            <person name="Uhl G."/>
            <person name="Kuss A.W."/>
            <person name="Jensen L."/>
            <person name="Jensen C."/>
            <person name="Gillespie R.G."/>
            <person name="Hoff K.J."/>
            <person name="Prost S."/>
        </authorList>
    </citation>
    <scope>NUCLEOTIDE SEQUENCE</scope>
</reference>
<dbReference type="InterPro" id="IPR036869">
    <property type="entry name" value="J_dom_sf"/>
</dbReference>
<dbReference type="SMART" id="SM00271">
    <property type="entry name" value="DnaJ"/>
    <property type="match status" value="1"/>
</dbReference>
<feature type="region of interest" description="Disordered" evidence="2">
    <location>
        <begin position="974"/>
        <end position="1017"/>
    </location>
</feature>
<reference evidence="4" key="2">
    <citation type="submission" date="2020-06" db="EMBL/GenBank/DDBJ databases">
        <authorList>
            <person name="Sheffer M."/>
        </authorList>
    </citation>
    <scope>NUCLEOTIDE SEQUENCE</scope>
</reference>
<feature type="compositionally biased region" description="Basic and acidic residues" evidence="2">
    <location>
        <begin position="996"/>
        <end position="1010"/>
    </location>
</feature>
<feature type="region of interest" description="Disordered" evidence="2">
    <location>
        <begin position="560"/>
        <end position="581"/>
    </location>
</feature>
<dbReference type="PROSITE" id="PS50076">
    <property type="entry name" value="DNAJ_2"/>
    <property type="match status" value="1"/>
</dbReference>
<feature type="region of interest" description="Disordered" evidence="2">
    <location>
        <begin position="2146"/>
        <end position="2181"/>
    </location>
</feature>
<dbReference type="SUPFAM" id="SSF46565">
    <property type="entry name" value="Chaperone J-domain"/>
    <property type="match status" value="1"/>
</dbReference>
<keyword evidence="5" id="KW-1185">Reference proteome</keyword>
<dbReference type="Proteomes" id="UP000807504">
    <property type="component" value="Unassembled WGS sequence"/>
</dbReference>
<gene>
    <name evidence="4" type="ORF">HNY73_020826</name>
</gene>
<dbReference type="Gene3D" id="1.10.287.110">
    <property type="entry name" value="DnaJ domain"/>
    <property type="match status" value="1"/>
</dbReference>
<proteinExistence type="predicted"/>
<evidence type="ECO:0000256" key="2">
    <source>
        <dbReference type="SAM" id="MobiDB-lite"/>
    </source>
</evidence>
<feature type="compositionally biased region" description="Basic and acidic residues" evidence="2">
    <location>
        <begin position="746"/>
        <end position="776"/>
    </location>
</feature>
<protein>
    <recommendedName>
        <fullName evidence="3">J domain-containing protein</fullName>
    </recommendedName>
</protein>
<feature type="compositionally biased region" description="Basic and acidic residues" evidence="2">
    <location>
        <begin position="2146"/>
        <end position="2171"/>
    </location>
</feature>
<dbReference type="Pfam" id="PF00226">
    <property type="entry name" value="DnaJ"/>
    <property type="match status" value="1"/>
</dbReference>
<feature type="region of interest" description="Disordered" evidence="2">
    <location>
        <begin position="333"/>
        <end position="387"/>
    </location>
</feature>
<name>A0A8T0E9D5_ARGBR</name>
<evidence type="ECO:0000313" key="5">
    <source>
        <dbReference type="Proteomes" id="UP000807504"/>
    </source>
</evidence>
<sequence length="2325" mass="266485">MPNLYQILNVDPFASTAEISEAAKKLIAEWNPDTLEDRKTRAIVTAVLKEITDARDVLTDSWKRQKYDVKIGLADIVYRTRKPRKLTSDKSVQYGYDYTFGQPMGDIQERIRKRSLEMMERESAGKDPDVDGVDTTVRTTTREYETDTTRMITTHQQDIFYITGKKTNLEEESQRATRGEAEGFEKLDQEQTSVDFTTDIYEKTQRLDPESTEQKAEIGPIEISYSRDVPRSISESSADEREEVIKDISGVEIIRLSELSKKTGEKLSAEQMETTPSTPSEYRLVTGKETVKISYEIQPTASKQIIEPEQIVKDEAEERILKDELEEKIVKDEPEKIIMEEEPEKGVEKDELEKKISEEKSEKRAIRDESEKRAIRDESEKRAIRDESEKRVIKDEIEKKMVKYEPEKKIEKEEIDKKMLKDEEEKRMIKDELEKKIEKDVKEEISVVPMKPLEESGKSISSYSEEIHPTLAIKRIADLHKTFQRESRGLQPLSVKRPSVEEKIALTGSKEIQPTEILEHSIKQKEEVLEEKEDKYHDAYKESITEMEEKIIPEKLREAHTKERQEEIAKHSLEPHPTMPMKISADLEKTILKETEPVTIETAAEKKSKISEISEVSKEILPTTSPEHLLEKGMKVSAFSKEIHPTEIEERTSEEEEHIVKDIITATEHKFDVEAITPKDSETIEPTVTSDHTMKAQKIIIQPTKESQATISSVLKPPIITRAEADEEIPPSISIKYSADTREEIPSDLKDIHHPPSIERSMKEAEKTEKPAEEMRISVSKKPLIDREDTVKEGLSEIKLIKSADDIDPRIKTSKVSEDIGPIKVSERSLIKEDKISKPVKEVSSIVDEDSRKKIPIDSKILHSSVSTERSIKLVEKISGIPQEIDPSKTAKPSIDLKKEIPESTRRIQSIKSADSIVPRKRLSKDPRDIDTDIYSDQAFETERKISEPIDVKSPVISIESPTIQREKITKISRSMQPVASSKHPVQIMDKVSKKRSAELREKASEDSKSLHPVVSSRASVQVKEKISTESLTDLRQTIKEKSKVMQPVASLKHPVQIKEVISTERPAHSVETITKVSMDLHPDESLKHPVQIEKIMPTERPVDSRERITEVSRVMHPDVSSKLPVQIEKIKPVESLVDSREMIPKISKVMHPDESLKRPVRIEEIKSVESLADSREIILKAAKVMHPVVSSKQPVQMEEIMSTERPVESKEPTMKVSRDMHPVESLKFPMQIEEIRSKSAERLRDSKEMITEVSRVMHPDESLKRPVRIEEIIPTERPVDSREMIAKVSKIIHPVVSLKLPEEVKEITSKGSFPDLRETTSEDKRDLHLTTSTKIPIHVDETISIASPTDSREPTVKQSRVVYPVKSSKLPIEIAEKVSLQRSEDLRETITDVSKVVHPVVSSKHPVKVEGKVSAEPSTDLRETIMKDAKAMHPTVLSKIPIHIGRKISTDRPVDLRESITSDEKEIHPVLSLKHPIKAKEIVSRKSKEAEESVIAEEMKVARPAEFPSKKETKILKYSKEVQPVIITEEHVDVRKKVSKDLPPVYPSITTDYPEEEEKKILIQFKKVHSIESLEYAPETEGKELKGVRSLQSIEISQHSMEPEEKISEVPSVSYAVPLKHDVDSKENILKYSKEISPTVITVRSAKSRKELLKEPSEKKSSISLEFPFKSIKKVSKDTERITDSEHLDYPKEVEKKASEYSKEIQPIAVTEHTTKLKKKISKESKEIPILSEDHMKTKIRITEVETKVPLTAPLKPLTELEKKPPKDFSQLHSIIRPQQIVETKESAIKFSDEKLHVPTTEPMKKKSKKISKYLREIHPTTVTEHFLAPAKKVSKDLFPSIPSKTVDQQEKVFKYPKQLPLEKRIAKESEKIRPIITSKPSVDARAVKDKYPVTSTEYIEEQMKTEEEVSHWKRGKQIDKIWDQKPSEMIYKKKKKHRVSTFEDDIECPVERKVEIRSKYDNGVKHGKYSKEQQKYSSVSRIKDKGDVEDGKRRKEEEREKWQDEKKQIEGFHKHLQISTEEHDDDLKDVKMPIRAEYQILKKIKDEKHIEPSSELHKHFRASRISYKDVDREDRTVTEYYKFTRITKSISESSQLSQEKREASEGQLTCWIKEDDEKSGKFSISSREYLDIPLIEKKRSDISTDSKDELRHSPDRFPESHFCKHESKKREKKKKSKYIKESSLISSEAPKSTFESEEVSEYGKTECGKATLESSFMAISVSACSKDSETKTIYTYDVDGERIEVFVEGIKRIHISKGSSEESYSSKWVNSASSCSESLCSSTVIDANGSKIITLRVCDGRQESISVHKDHILLCKVSSSKLI</sequence>
<evidence type="ECO:0000256" key="1">
    <source>
        <dbReference type="SAM" id="Coils"/>
    </source>
</evidence>
<feature type="domain" description="J" evidence="3">
    <location>
        <begin position="3"/>
        <end position="71"/>
    </location>
</feature>
<feature type="region of interest" description="Disordered" evidence="2">
    <location>
        <begin position="1963"/>
        <end position="2008"/>
    </location>
</feature>